<feature type="binding site" description="axial binding residue" evidence="15">
    <location>
        <position position="47"/>
    </location>
    <ligand>
        <name>heme</name>
        <dbReference type="ChEBI" id="CHEBI:30413"/>
    </ligand>
    <ligandPart>
        <name>Fe</name>
        <dbReference type="ChEBI" id="CHEBI:18248"/>
    </ligandPart>
</feature>
<dbReference type="Pfam" id="PF05730">
    <property type="entry name" value="CFEM"/>
    <property type="match status" value="1"/>
</dbReference>
<protein>
    <recommendedName>
        <fullName evidence="18">CFEM domain-containing protein</fullName>
    </recommendedName>
</protein>
<keyword evidence="13" id="KW-0325">Glycoprotein</keyword>
<keyword evidence="12 15" id="KW-1015">Disulfide bond</keyword>
<evidence type="ECO:0000259" key="18">
    <source>
        <dbReference type="PROSITE" id="PS52012"/>
    </source>
</evidence>
<proteinExistence type="inferred from homology"/>
<reference evidence="19" key="1">
    <citation type="submission" date="2023-01" db="EMBL/GenBank/DDBJ databases">
        <title>Exophiala dermititidis isolated from Cystic Fibrosis Patient.</title>
        <authorList>
            <person name="Kurbessoian T."/>
            <person name="Crocker A."/>
            <person name="Murante D."/>
            <person name="Hogan D.A."/>
            <person name="Stajich J.E."/>
        </authorList>
    </citation>
    <scope>NUCLEOTIDE SEQUENCE</scope>
    <source>
        <strain evidence="19">Ex8</strain>
    </source>
</reference>
<feature type="signal peptide" evidence="17">
    <location>
        <begin position="1"/>
        <end position="20"/>
    </location>
</feature>
<dbReference type="InterPro" id="IPR008427">
    <property type="entry name" value="Extracellular_membr_CFEM_dom"/>
</dbReference>
<gene>
    <name evidence="19" type="ORF">HRR80_004006</name>
</gene>
<dbReference type="Proteomes" id="UP001161757">
    <property type="component" value="Unassembled WGS sequence"/>
</dbReference>
<keyword evidence="7" id="KW-0336">GPI-anchor</keyword>
<name>A0AAN6EY66_EXODE</name>
<dbReference type="GO" id="GO:0046872">
    <property type="term" value="F:metal ion binding"/>
    <property type="evidence" value="ECO:0007669"/>
    <property type="project" value="UniProtKB-UniRule"/>
</dbReference>
<dbReference type="InterPro" id="IPR051735">
    <property type="entry name" value="CFEM_domain"/>
</dbReference>
<feature type="disulfide bond" evidence="15">
    <location>
        <begin position="52"/>
        <end position="85"/>
    </location>
</feature>
<dbReference type="SMART" id="SM00747">
    <property type="entry name" value="CFEM"/>
    <property type="match status" value="1"/>
</dbReference>
<keyword evidence="10 15" id="KW-0408">Iron</keyword>
<evidence type="ECO:0000256" key="11">
    <source>
        <dbReference type="ARBA" id="ARBA00023136"/>
    </source>
</evidence>
<dbReference type="PANTHER" id="PTHR37928">
    <property type="entry name" value="CFEM DOMAIN PROTEIN (AFU_ORTHOLOGUE AFUA_6G14090)"/>
    <property type="match status" value="1"/>
</dbReference>
<keyword evidence="11" id="KW-0472">Membrane</keyword>
<evidence type="ECO:0000256" key="5">
    <source>
        <dbReference type="ARBA" id="ARBA00022525"/>
    </source>
</evidence>
<dbReference type="EMBL" id="JAJGCB010000006">
    <property type="protein sequence ID" value="KAJ8992110.1"/>
    <property type="molecule type" value="Genomic_DNA"/>
</dbReference>
<evidence type="ECO:0000313" key="20">
    <source>
        <dbReference type="Proteomes" id="UP001161757"/>
    </source>
</evidence>
<evidence type="ECO:0000256" key="14">
    <source>
        <dbReference type="ARBA" id="ARBA00023288"/>
    </source>
</evidence>
<evidence type="ECO:0000256" key="8">
    <source>
        <dbReference type="ARBA" id="ARBA00022723"/>
    </source>
</evidence>
<accession>A0AAN6EY66</accession>
<dbReference type="PROSITE" id="PS52012">
    <property type="entry name" value="CFEM"/>
    <property type="match status" value="1"/>
</dbReference>
<keyword evidence="5" id="KW-0964">Secreted</keyword>
<evidence type="ECO:0000256" key="17">
    <source>
        <dbReference type="SAM" id="SignalP"/>
    </source>
</evidence>
<keyword evidence="8 15" id="KW-0479">Metal-binding</keyword>
<evidence type="ECO:0000256" key="16">
    <source>
        <dbReference type="SAM" id="MobiDB-lite"/>
    </source>
</evidence>
<organism evidence="19 20">
    <name type="scientific">Exophiala dermatitidis</name>
    <name type="common">Black yeast-like fungus</name>
    <name type="synonym">Wangiella dermatitidis</name>
    <dbReference type="NCBI Taxonomy" id="5970"/>
    <lineage>
        <taxon>Eukaryota</taxon>
        <taxon>Fungi</taxon>
        <taxon>Dikarya</taxon>
        <taxon>Ascomycota</taxon>
        <taxon>Pezizomycotina</taxon>
        <taxon>Eurotiomycetes</taxon>
        <taxon>Chaetothyriomycetidae</taxon>
        <taxon>Chaetothyriales</taxon>
        <taxon>Herpotrichiellaceae</taxon>
        <taxon>Exophiala</taxon>
    </lineage>
</organism>
<evidence type="ECO:0000256" key="13">
    <source>
        <dbReference type="ARBA" id="ARBA00023180"/>
    </source>
</evidence>
<feature type="domain" description="CFEM" evidence="18">
    <location>
        <begin position="1"/>
        <end position="114"/>
    </location>
</feature>
<evidence type="ECO:0000256" key="3">
    <source>
        <dbReference type="ARBA" id="ARBA00010031"/>
    </source>
</evidence>
<comment type="similarity">
    <text evidence="3">Belongs to the RBT5 family.</text>
</comment>
<feature type="disulfide bond" evidence="15">
    <location>
        <begin position="29"/>
        <end position="69"/>
    </location>
</feature>
<keyword evidence="14" id="KW-0449">Lipoprotein</keyword>
<dbReference type="GO" id="GO:0005886">
    <property type="term" value="C:plasma membrane"/>
    <property type="evidence" value="ECO:0007669"/>
    <property type="project" value="UniProtKB-SubCell"/>
</dbReference>
<dbReference type="GO" id="GO:0098552">
    <property type="term" value="C:side of membrane"/>
    <property type="evidence" value="ECO:0007669"/>
    <property type="project" value="UniProtKB-KW"/>
</dbReference>
<feature type="chain" id="PRO_5042979581" description="CFEM domain-containing protein" evidence="17">
    <location>
        <begin position="21"/>
        <end position="185"/>
    </location>
</feature>
<evidence type="ECO:0000256" key="2">
    <source>
        <dbReference type="ARBA" id="ARBA00004613"/>
    </source>
</evidence>
<comment type="subcellular location">
    <subcellularLocation>
        <location evidence="1">Cell membrane</location>
        <topology evidence="1">Lipid-anchor</topology>
        <topology evidence="1">GPI-anchor</topology>
    </subcellularLocation>
    <subcellularLocation>
        <location evidence="2">Secreted</location>
    </subcellularLocation>
</comment>
<keyword evidence="9 17" id="KW-0732">Signal</keyword>
<dbReference type="PANTHER" id="PTHR37928:SF2">
    <property type="entry name" value="GPI ANCHORED CFEM DOMAIN PROTEIN (AFU_ORTHOLOGUE AFUA_6G10580)"/>
    <property type="match status" value="1"/>
</dbReference>
<dbReference type="AlphaFoldDB" id="A0AAN6EY66"/>
<evidence type="ECO:0000256" key="10">
    <source>
        <dbReference type="ARBA" id="ARBA00023004"/>
    </source>
</evidence>
<comment type="caution">
    <text evidence="19">The sequence shown here is derived from an EMBL/GenBank/DDBJ whole genome shotgun (WGS) entry which is preliminary data.</text>
</comment>
<evidence type="ECO:0000256" key="15">
    <source>
        <dbReference type="PROSITE-ProRule" id="PRU01356"/>
    </source>
</evidence>
<feature type="region of interest" description="Disordered" evidence="16">
    <location>
        <begin position="101"/>
        <end position="149"/>
    </location>
</feature>
<evidence type="ECO:0000256" key="4">
    <source>
        <dbReference type="ARBA" id="ARBA00022475"/>
    </source>
</evidence>
<sequence length="185" mass="17848">MRLFSLIAAGIMLHWRLATSQELSDIPVCAQQCIVTAITDTSCTVTDAHCICAKDSFTTQVAGCIPSACSASDQEATLTFIQKYCAKVGVTVTLPSSSESASASASASSSTASTGDSGSSSSGSAAASATSSGSAASGSSSSSGSASAAVSPATSSAAAAAPARVSGQEWAGLMGMLGLGVAAVL</sequence>
<dbReference type="GO" id="GO:0005576">
    <property type="term" value="C:extracellular region"/>
    <property type="evidence" value="ECO:0007669"/>
    <property type="project" value="UniProtKB-SubCell"/>
</dbReference>
<evidence type="ECO:0000313" key="19">
    <source>
        <dbReference type="EMBL" id="KAJ8992110.1"/>
    </source>
</evidence>
<keyword evidence="4" id="KW-1003">Cell membrane</keyword>
<evidence type="ECO:0000256" key="7">
    <source>
        <dbReference type="ARBA" id="ARBA00022622"/>
    </source>
</evidence>
<feature type="disulfide bond" evidence="15">
    <location>
        <begin position="33"/>
        <end position="64"/>
    </location>
</feature>
<evidence type="ECO:0000256" key="1">
    <source>
        <dbReference type="ARBA" id="ARBA00004609"/>
    </source>
</evidence>
<evidence type="ECO:0000256" key="9">
    <source>
        <dbReference type="ARBA" id="ARBA00022729"/>
    </source>
</evidence>
<feature type="disulfide bond" evidence="15">
    <location>
        <begin position="43"/>
        <end position="50"/>
    </location>
</feature>
<keyword evidence="6 15" id="KW-0349">Heme</keyword>
<evidence type="ECO:0000256" key="6">
    <source>
        <dbReference type="ARBA" id="ARBA00022617"/>
    </source>
</evidence>
<evidence type="ECO:0000256" key="12">
    <source>
        <dbReference type="ARBA" id="ARBA00023157"/>
    </source>
</evidence>